<protein>
    <submittedName>
        <fullName evidence="4">Photosystem reaction center subunit H</fullName>
    </submittedName>
</protein>
<accession>A0A193FKJ6</accession>
<dbReference type="SUPFAM" id="SSF50346">
    <property type="entry name" value="PRC-barrel domain"/>
    <property type="match status" value="1"/>
</dbReference>
<evidence type="ECO:0000313" key="4">
    <source>
        <dbReference type="EMBL" id="ANN72793.1"/>
    </source>
</evidence>
<dbReference type="InterPro" id="IPR011033">
    <property type="entry name" value="PRC_barrel-like_sf"/>
</dbReference>
<dbReference type="RefSeq" id="WP_066352247.1">
    <property type="nucleotide sequence ID" value="NZ_CBCSFJ010000001.1"/>
</dbReference>
<dbReference type="EMBL" id="CP016170">
    <property type="protein sequence ID" value="ANN67701.1"/>
    <property type="molecule type" value="Genomic_DNA"/>
</dbReference>
<evidence type="ECO:0000313" key="5">
    <source>
        <dbReference type="Proteomes" id="UP000091897"/>
    </source>
</evidence>
<dbReference type="PANTHER" id="PTHR36505">
    <property type="entry name" value="BLR1072 PROTEIN"/>
    <property type="match status" value="1"/>
</dbReference>
<dbReference type="InterPro" id="IPR027275">
    <property type="entry name" value="PRC-brl_dom"/>
</dbReference>
<gene>
    <name evidence="3" type="ORF">BAU06_16580</name>
    <name evidence="4" type="ORF">BAU08_16825</name>
</gene>
<dbReference type="STRING" id="463025.BAU08_16825"/>
<name>A0A193FKJ6_9BORD</name>
<dbReference type="KEGG" id="bbro:BAU06_16580"/>
<dbReference type="OrthoDB" id="286778at2"/>
<evidence type="ECO:0000313" key="6">
    <source>
        <dbReference type="Proteomes" id="UP000092213"/>
    </source>
</evidence>
<sequence>MDDGLDTGSAPRVAAAGSPAETRIVGSAKKSGTGPGPEIMAAATLEGNDVLNLSGEKLGTLQDIMIDVAAGRIAYAVLARGGVMGIGDKLFAVPWGALTLDTDRKCFLLDIDLERLRNAAGFDKDNWPRMADPDWAAAIHEYYGQPPYRP</sequence>
<proteinExistence type="predicted"/>
<dbReference type="Proteomes" id="UP000091897">
    <property type="component" value="Chromosome"/>
</dbReference>
<dbReference type="Proteomes" id="UP000092213">
    <property type="component" value="Chromosome"/>
</dbReference>
<feature type="region of interest" description="Disordered" evidence="1">
    <location>
        <begin position="1"/>
        <end position="36"/>
    </location>
</feature>
<evidence type="ECO:0000313" key="3">
    <source>
        <dbReference type="EMBL" id="ANN67701.1"/>
    </source>
</evidence>
<dbReference type="PANTHER" id="PTHR36505:SF1">
    <property type="entry name" value="BLR1072 PROTEIN"/>
    <property type="match status" value="1"/>
</dbReference>
<dbReference type="Pfam" id="PF05239">
    <property type="entry name" value="PRC"/>
    <property type="match status" value="1"/>
</dbReference>
<keyword evidence="5" id="KW-1185">Reference proteome</keyword>
<dbReference type="EMBL" id="CP016171">
    <property type="protein sequence ID" value="ANN72793.1"/>
    <property type="molecule type" value="Genomic_DNA"/>
</dbReference>
<dbReference type="Gene3D" id="2.30.30.240">
    <property type="entry name" value="PRC-barrel domain"/>
    <property type="match status" value="1"/>
</dbReference>
<evidence type="ECO:0000259" key="2">
    <source>
        <dbReference type="Pfam" id="PF05239"/>
    </source>
</evidence>
<reference evidence="5 6" key="1">
    <citation type="submission" date="2016-06" db="EMBL/GenBank/DDBJ databases">
        <title>Complete genome sequences of Bordetella bronchialis and Bordetella flabilis.</title>
        <authorList>
            <person name="LiPuma J.J."/>
            <person name="Spilker T."/>
        </authorList>
    </citation>
    <scope>NUCLEOTIDE SEQUENCE [LARGE SCALE GENOMIC DNA]</scope>
    <source>
        <strain evidence="4 6">AU17976</strain>
        <strain evidence="3 5">AU3182</strain>
    </source>
</reference>
<evidence type="ECO:0000256" key="1">
    <source>
        <dbReference type="SAM" id="MobiDB-lite"/>
    </source>
</evidence>
<feature type="domain" description="PRC-barrel" evidence="2">
    <location>
        <begin position="38"/>
        <end position="112"/>
    </location>
</feature>
<dbReference type="AlphaFoldDB" id="A0A193FKJ6"/>
<organism evidence="4 6">
    <name type="scientific">Bordetella bronchialis</name>
    <dbReference type="NCBI Taxonomy" id="463025"/>
    <lineage>
        <taxon>Bacteria</taxon>
        <taxon>Pseudomonadati</taxon>
        <taxon>Pseudomonadota</taxon>
        <taxon>Betaproteobacteria</taxon>
        <taxon>Burkholderiales</taxon>
        <taxon>Alcaligenaceae</taxon>
        <taxon>Bordetella</taxon>
    </lineage>
</organism>